<comment type="subcellular location">
    <subcellularLocation>
        <location evidence="1">Membrane</location>
        <topology evidence="1">Multi-pass membrane protein</topology>
    </subcellularLocation>
</comment>
<evidence type="ECO:0000256" key="1">
    <source>
        <dbReference type="ARBA" id="ARBA00004141"/>
    </source>
</evidence>
<feature type="transmembrane region" description="Helical" evidence="6">
    <location>
        <begin position="103"/>
        <end position="132"/>
    </location>
</feature>
<dbReference type="GO" id="GO:0009977">
    <property type="term" value="F:proton motive force dependent protein transmembrane transporter activity"/>
    <property type="evidence" value="ECO:0007669"/>
    <property type="project" value="TreeGrafter"/>
</dbReference>
<dbReference type="GeneID" id="33366699"/>
<evidence type="ECO:0000313" key="7">
    <source>
        <dbReference type="EMBL" id="ARX96025.1"/>
    </source>
</evidence>
<feature type="transmembrane region" description="Helical" evidence="6">
    <location>
        <begin position="212"/>
        <end position="232"/>
    </location>
</feature>
<dbReference type="GO" id="GO:0065002">
    <property type="term" value="P:intracellular protein transmembrane transport"/>
    <property type="evidence" value="ECO:0007669"/>
    <property type="project" value="TreeGrafter"/>
</dbReference>
<sequence>MLEDIEMSITEHLEELRQRIFYSIGFFCLMTFIVFYNISTIVTLLQLPAIGVKFLQLAPGEYFFSTVKITFYCALIATLPFTLYQILLFILPGLTQKERLIIIPILFISLVLFIIGIGFGYYILIPAALNFFIRYGANLVEPLWSFEQYFDFILLLIISTGIAFQIPIIQILLGLFKLVSIAQMISIWKYVILLSTIIGAILTPSTDPITQLLMSIAIFVLYMIGICILFFINKTNLSLY</sequence>
<keyword evidence="3 6" id="KW-0812">Transmembrane</keyword>
<evidence type="ECO:0000256" key="2">
    <source>
        <dbReference type="ARBA" id="ARBA00008882"/>
    </source>
</evidence>
<dbReference type="EMBL" id="KY083067">
    <property type="protein sequence ID" value="ARX96025.1"/>
    <property type="molecule type" value="Genomic_DNA"/>
</dbReference>
<dbReference type="InterPro" id="IPR019820">
    <property type="entry name" value="Sec-indep_translocase_CS"/>
</dbReference>
<dbReference type="PANTHER" id="PTHR30371:SF0">
    <property type="entry name" value="SEC-INDEPENDENT PROTEIN TRANSLOCASE PROTEIN TATC, CHLOROPLASTIC-RELATED"/>
    <property type="match status" value="1"/>
</dbReference>
<evidence type="ECO:0000256" key="3">
    <source>
        <dbReference type="ARBA" id="ARBA00022692"/>
    </source>
</evidence>
<keyword evidence="4 6" id="KW-1133">Transmembrane helix</keyword>
<proteinExistence type="inferred from homology"/>
<dbReference type="GO" id="GO:0033281">
    <property type="term" value="C:TAT protein transport complex"/>
    <property type="evidence" value="ECO:0007669"/>
    <property type="project" value="TreeGrafter"/>
</dbReference>
<feature type="transmembrane region" description="Helical" evidence="6">
    <location>
        <begin position="187"/>
        <end position="206"/>
    </location>
</feature>
<keyword evidence="5 6" id="KW-0472">Membrane</keyword>
<dbReference type="AlphaFoldDB" id="A0A1Z1XAY9"/>
<protein>
    <submittedName>
        <fullName evidence="7">Sec-independent translocase component C</fullName>
    </submittedName>
</protein>
<feature type="transmembrane region" description="Helical" evidence="6">
    <location>
        <begin position="152"/>
        <end position="175"/>
    </location>
</feature>
<name>A0A1Z1XAY9_9RHOD</name>
<dbReference type="NCBIfam" id="TIGR00945">
    <property type="entry name" value="tatC"/>
    <property type="match status" value="1"/>
</dbReference>
<organism evidence="7">
    <name type="scientific">Compsopogon caeruleus</name>
    <dbReference type="NCBI Taxonomy" id="31354"/>
    <lineage>
        <taxon>Eukaryota</taxon>
        <taxon>Rhodophyta</taxon>
        <taxon>Compsopogonophyceae</taxon>
        <taxon>Compsopogonales</taxon>
        <taxon>Compsopogonaceae</taxon>
        <taxon>Compsopogon</taxon>
    </lineage>
</organism>
<feature type="transmembrane region" description="Helical" evidence="6">
    <location>
        <begin position="20"/>
        <end position="49"/>
    </location>
</feature>
<dbReference type="RefSeq" id="YP_009402669.1">
    <property type="nucleotide sequence ID" value="NC_035350.1"/>
</dbReference>
<evidence type="ECO:0000256" key="6">
    <source>
        <dbReference type="SAM" id="Phobius"/>
    </source>
</evidence>
<evidence type="ECO:0000256" key="5">
    <source>
        <dbReference type="ARBA" id="ARBA00023136"/>
    </source>
</evidence>
<gene>
    <name evidence="7" type="primary">tatC</name>
</gene>
<reference evidence="7" key="1">
    <citation type="submission" date="2016-11" db="EMBL/GenBank/DDBJ databases">
        <title>Chloroplast genome of compsopogon caeruleus.</title>
        <authorList>
            <person name="Nan F."/>
        </authorList>
    </citation>
    <scope>NUCLEOTIDE SEQUENCE</scope>
</reference>
<evidence type="ECO:0000256" key="4">
    <source>
        <dbReference type="ARBA" id="ARBA00022989"/>
    </source>
</evidence>
<dbReference type="HAMAP" id="MF_00902">
    <property type="entry name" value="TatC"/>
    <property type="match status" value="1"/>
</dbReference>
<dbReference type="PRINTS" id="PR01840">
    <property type="entry name" value="TATCFAMILY"/>
</dbReference>
<dbReference type="PROSITE" id="PS01218">
    <property type="entry name" value="TATC"/>
    <property type="match status" value="1"/>
</dbReference>
<accession>A0A1Z1XAY9</accession>
<keyword evidence="7" id="KW-0150">Chloroplast</keyword>
<geneLocation type="chloroplast" evidence="7"/>
<dbReference type="Pfam" id="PF00902">
    <property type="entry name" value="TatC"/>
    <property type="match status" value="1"/>
</dbReference>
<feature type="transmembrane region" description="Helical" evidence="6">
    <location>
        <begin position="69"/>
        <end position="91"/>
    </location>
</feature>
<dbReference type="PANTHER" id="PTHR30371">
    <property type="entry name" value="SEC-INDEPENDENT PROTEIN TRANSLOCASE PROTEIN TATC"/>
    <property type="match status" value="1"/>
</dbReference>
<keyword evidence="7" id="KW-0934">Plastid</keyword>
<dbReference type="GO" id="GO:0043953">
    <property type="term" value="P:protein transport by the Tat complex"/>
    <property type="evidence" value="ECO:0007669"/>
    <property type="project" value="TreeGrafter"/>
</dbReference>
<comment type="similarity">
    <text evidence="2">Belongs to the TatC family.</text>
</comment>
<dbReference type="InterPro" id="IPR002033">
    <property type="entry name" value="TatC"/>
</dbReference>